<feature type="compositionally biased region" description="Polar residues" evidence="9">
    <location>
        <begin position="360"/>
        <end position="371"/>
    </location>
</feature>
<keyword evidence="3 8" id="KW-0863">Zinc-finger</keyword>
<dbReference type="SMART" id="SM00401">
    <property type="entry name" value="ZnF_GATA"/>
    <property type="match status" value="1"/>
</dbReference>
<name>A0A5C3MHL8_9AGAR</name>
<dbReference type="InterPro" id="IPR013860">
    <property type="entry name" value="AreA_GATA"/>
</dbReference>
<proteinExistence type="predicted"/>
<dbReference type="CDD" id="cd00202">
    <property type="entry name" value="ZnF_GATA"/>
    <property type="match status" value="1"/>
</dbReference>
<evidence type="ECO:0000256" key="5">
    <source>
        <dbReference type="ARBA" id="ARBA00023015"/>
    </source>
</evidence>
<feature type="compositionally biased region" description="Polar residues" evidence="9">
    <location>
        <begin position="782"/>
        <end position="794"/>
    </location>
</feature>
<feature type="region of interest" description="Disordered" evidence="9">
    <location>
        <begin position="781"/>
        <end position="801"/>
    </location>
</feature>
<dbReference type="SUPFAM" id="SSF57716">
    <property type="entry name" value="Glucocorticoid receptor-like (DNA-binding domain)"/>
    <property type="match status" value="1"/>
</dbReference>
<feature type="compositionally biased region" description="Low complexity" evidence="9">
    <location>
        <begin position="253"/>
        <end position="264"/>
    </location>
</feature>
<feature type="compositionally biased region" description="Low complexity" evidence="9">
    <location>
        <begin position="325"/>
        <end position="338"/>
    </location>
</feature>
<dbReference type="InterPro" id="IPR039355">
    <property type="entry name" value="Transcription_factor_GATA"/>
</dbReference>
<dbReference type="GO" id="GO:0000981">
    <property type="term" value="F:DNA-binding transcription factor activity, RNA polymerase II-specific"/>
    <property type="evidence" value="ECO:0007669"/>
    <property type="project" value="TreeGrafter"/>
</dbReference>
<dbReference type="Pfam" id="PF08550">
    <property type="entry name" value="GATA_AreA"/>
    <property type="match status" value="1"/>
</dbReference>
<feature type="region of interest" description="Disordered" evidence="9">
    <location>
        <begin position="1"/>
        <end position="79"/>
    </location>
</feature>
<dbReference type="GO" id="GO:0005634">
    <property type="term" value="C:nucleus"/>
    <property type="evidence" value="ECO:0007669"/>
    <property type="project" value="UniProtKB-SubCell"/>
</dbReference>
<keyword evidence="2" id="KW-0479">Metal-binding</keyword>
<feature type="compositionally biased region" description="Low complexity" evidence="9">
    <location>
        <begin position="1"/>
        <end position="16"/>
    </location>
</feature>
<dbReference type="PROSITE" id="PS00344">
    <property type="entry name" value="GATA_ZN_FINGER_1"/>
    <property type="match status" value="1"/>
</dbReference>
<feature type="region of interest" description="Disordered" evidence="9">
    <location>
        <begin position="913"/>
        <end position="1015"/>
    </location>
</feature>
<dbReference type="FunFam" id="3.30.50.10:FF:000007">
    <property type="entry name" value="Nitrogen regulatory AreA, N-terminal"/>
    <property type="match status" value="1"/>
</dbReference>
<feature type="compositionally biased region" description="Low complexity" evidence="9">
    <location>
        <begin position="132"/>
        <end position="163"/>
    </location>
</feature>
<dbReference type="AlphaFoldDB" id="A0A5C3MHL8"/>
<evidence type="ECO:0000256" key="8">
    <source>
        <dbReference type="PROSITE-ProRule" id="PRU00094"/>
    </source>
</evidence>
<feature type="compositionally biased region" description="Polar residues" evidence="9">
    <location>
        <begin position="17"/>
        <end position="30"/>
    </location>
</feature>
<comment type="subcellular location">
    <subcellularLocation>
        <location evidence="1">Nucleus</location>
    </subcellularLocation>
</comment>
<evidence type="ECO:0000256" key="4">
    <source>
        <dbReference type="ARBA" id="ARBA00022833"/>
    </source>
</evidence>
<feature type="compositionally biased region" description="Polar residues" evidence="9">
    <location>
        <begin position="52"/>
        <end position="73"/>
    </location>
</feature>
<keyword evidence="7" id="KW-0539">Nucleus</keyword>
<gene>
    <name evidence="11" type="ORF">BDQ12DRAFT_29683</name>
</gene>
<feature type="region of interest" description="Disordered" evidence="9">
    <location>
        <begin position="352"/>
        <end position="392"/>
    </location>
</feature>
<feature type="compositionally biased region" description="Polar residues" evidence="9">
    <location>
        <begin position="974"/>
        <end position="991"/>
    </location>
</feature>
<reference evidence="11 12" key="1">
    <citation type="journal article" date="2019" name="Nat. Ecol. Evol.">
        <title>Megaphylogeny resolves global patterns of mushroom evolution.</title>
        <authorList>
            <person name="Varga T."/>
            <person name="Krizsan K."/>
            <person name="Foldi C."/>
            <person name="Dima B."/>
            <person name="Sanchez-Garcia M."/>
            <person name="Sanchez-Ramirez S."/>
            <person name="Szollosi G.J."/>
            <person name="Szarkandi J.G."/>
            <person name="Papp V."/>
            <person name="Albert L."/>
            <person name="Andreopoulos W."/>
            <person name="Angelini C."/>
            <person name="Antonin V."/>
            <person name="Barry K.W."/>
            <person name="Bougher N.L."/>
            <person name="Buchanan P."/>
            <person name="Buyck B."/>
            <person name="Bense V."/>
            <person name="Catcheside P."/>
            <person name="Chovatia M."/>
            <person name="Cooper J."/>
            <person name="Damon W."/>
            <person name="Desjardin D."/>
            <person name="Finy P."/>
            <person name="Geml J."/>
            <person name="Haridas S."/>
            <person name="Hughes K."/>
            <person name="Justo A."/>
            <person name="Karasinski D."/>
            <person name="Kautmanova I."/>
            <person name="Kiss B."/>
            <person name="Kocsube S."/>
            <person name="Kotiranta H."/>
            <person name="LaButti K.M."/>
            <person name="Lechner B.E."/>
            <person name="Liimatainen K."/>
            <person name="Lipzen A."/>
            <person name="Lukacs Z."/>
            <person name="Mihaltcheva S."/>
            <person name="Morgado L.N."/>
            <person name="Niskanen T."/>
            <person name="Noordeloos M.E."/>
            <person name="Ohm R.A."/>
            <person name="Ortiz-Santana B."/>
            <person name="Ovrebo C."/>
            <person name="Racz N."/>
            <person name="Riley R."/>
            <person name="Savchenko A."/>
            <person name="Shiryaev A."/>
            <person name="Soop K."/>
            <person name="Spirin V."/>
            <person name="Szebenyi C."/>
            <person name="Tomsovsky M."/>
            <person name="Tulloss R.E."/>
            <person name="Uehling J."/>
            <person name="Grigoriev I.V."/>
            <person name="Vagvolgyi C."/>
            <person name="Papp T."/>
            <person name="Martin F.M."/>
            <person name="Miettinen O."/>
            <person name="Hibbett D.S."/>
            <person name="Nagy L.G."/>
        </authorList>
    </citation>
    <scope>NUCLEOTIDE SEQUENCE [LARGE SCALE GENOMIC DNA]</scope>
    <source>
        <strain evidence="11 12">CBS 166.37</strain>
    </source>
</reference>
<dbReference type="GO" id="GO:0000122">
    <property type="term" value="P:negative regulation of transcription by RNA polymerase II"/>
    <property type="evidence" value="ECO:0007669"/>
    <property type="project" value="TreeGrafter"/>
</dbReference>
<dbReference type="Pfam" id="PF00320">
    <property type="entry name" value="GATA"/>
    <property type="match status" value="1"/>
</dbReference>
<dbReference type="GO" id="GO:0045944">
    <property type="term" value="P:positive regulation of transcription by RNA polymerase II"/>
    <property type="evidence" value="ECO:0007669"/>
    <property type="project" value="TreeGrafter"/>
</dbReference>
<dbReference type="PRINTS" id="PR00619">
    <property type="entry name" value="GATAZNFINGER"/>
</dbReference>
<feature type="region of interest" description="Disordered" evidence="9">
    <location>
        <begin position="732"/>
        <end position="762"/>
    </location>
</feature>
<feature type="region of interest" description="Disordered" evidence="9">
    <location>
        <begin position="531"/>
        <end position="552"/>
    </location>
</feature>
<dbReference type="InterPro" id="IPR013088">
    <property type="entry name" value="Znf_NHR/GATA"/>
</dbReference>
<evidence type="ECO:0000259" key="10">
    <source>
        <dbReference type="PROSITE" id="PS50114"/>
    </source>
</evidence>
<feature type="compositionally biased region" description="Low complexity" evidence="9">
    <location>
        <begin position="31"/>
        <end position="51"/>
    </location>
</feature>
<dbReference type="PANTHER" id="PTHR10071:SF281">
    <property type="entry name" value="BOX A-BINDING FACTOR-RELATED"/>
    <property type="match status" value="1"/>
</dbReference>
<feature type="compositionally biased region" description="Basic and acidic residues" evidence="9">
    <location>
        <begin position="463"/>
        <end position="491"/>
    </location>
</feature>
<dbReference type="PANTHER" id="PTHR10071">
    <property type="entry name" value="TRANSCRIPTION FACTOR GATA FAMILY MEMBER"/>
    <property type="match status" value="1"/>
</dbReference>
<feature type="region of interest" description="Disordered" evidence="9">
    <location>
        <begin position="124"/>
        <end position="279"/>
    </location>
</feature>
<evidence type="ECO:0000256" key="6">
    <source>
        <dbReference type="ARBA" id="ARBA00023163"/>
    </source>
</evidence>
<feature type="compositionally biased region" description="Low complexity" evidence="9">
    <location>
        <begin position="531"/>
        <end position="549"/>
    </location>
</feature>
<dbReference type="GO" id="GO:0000978">
    <property type="term" value="F:RNA polymerase II cis-regulatory region sequence-specific DNA binding"/>
    <property type="evidence" value="ECO:0007669"/>
    <property type="project" value="TreeGrafter"/>
</dbReference>
<dbReference type="EMBL" id="ML213590">
    <property type="protein sequence ID" value="TFK44670.1"/>
    <property type="molecule type" value="Genomic_DNA"/>
</dbReference>
<sequence>MDQNSSRPWSPTSRPTVNTSSLSARPSLSTPSELSPHPSSIPPSSHSSPWSQNVPLSATNSPSHFMSHSASRNHSADHTDPSLNIHSFSNTDWGNIFSAPLNPTVFAALAANGVIGPVSPAVQGTPSSLPASSIHHSYSNHSNHSQSSSPVIPGSSGSWSQSSTLYTHTTAPYPSKPHLPRSNSSSTDFHHAKGKIAGGISHFTPIQPRPSDLASATGRSADDRRLAGRHQPRNNPPPNSGSRHDSSNLARYNSSSITNSASTSPLQYNPGYSYPGERPNPGIPPSLWMSPASTSTAPFPAYEALNNTSASLLLPDSQRSTHAQSPISPTSPTTDSKSTLFTDIFSDDLFGSQGGVPLSPQATSPFTSPRISGSPDLQHALLPDPDADPDQLAKEDPLATQVWKMYARTKATLPHAQRMENLTWRMMALALKKKKEDEEARLAEVTKEMLTPSSPSTTPDVTPESRHQTSEPDKSPDVRDVSDERGRRIDKGKARVRVVGFDGTNQDGGEEEDVVSMDWRAMSRSRSRISMDWRPTSRSRSRPPESTNTFDQHGFPVMPYDGHYPYPTVGSAPVQDSIKAEAFMRNKGLGVSPGVPIPSASLLSAGRRSPPYLVHTDLAAVYEGPSDNLPSVFENAESRYAQMKYHHNVSTYNSPAFAPSSLPNNSGLHGPPRQLGGTFPRRVRKTSFDHTVSKDGILAGLVGRHQVNGKPLPPDAVIGTKRRAENIHYESLLRGDPSDLDGSRGPHGHDPELGEGSHSFPSTSFNFSYPPYEGIFDLPARGSSSSMGQNSDYPNNLRGENQHFAHSTRSSISGNLYQTNVGSPSNTNEGLSAAAAAASAAMAEGYAQLNAANLAGVDESTIDYRQLLGLVYPNLDTSGAMGQNPYTHVDPTQILSVGQMDGGFAAFHASPSSDGWNGVNSSSNASPEPYNTSNASTPPSTEGTGNASNNRSSRKYISLQQGAQDVHRKKSLPINGNSPVATEPRSSTSTPEIAGAEGAGGKAGSEEADQTPTLCTNCQTTNTPLWRRDPEGQPLCNACGLFYKLHGVVRPLSLKTDVIKKRNRASGAPSGGSRKGASTLPKIASSTTRPRSQSNSLLSGIGRSAPMNTRGGLGAGTTVGASAMKRQRRASTSLQMTSAET</sequence>
<dbReference type="Proteomes" id="UP000308652">
    <property type="component" value="Unassembled WGS sequence"/>
</dbReference>
<evidence type="ECO:0000313" key="11">
    <source>
        <dbReference type="EMBL" id="TFK44670.1"/>
    </source>
</evidence>
<evidence type="ECO:0000256" key="1">
    <source>
        <dbReference type="ARBA" id="ARBA00004123"/>
    </source>
</evidence>
<feature type="compositionally biased region" description="Basic and acidic residues" evidence="9">
    <location>
        <begin position="732"/>
        <end position="752"/>
    </location>
</feature>
<feature type="region of interest" description="Disordered" evidence="9">
    <location>
        <begin position="1061"/>
        <end position="1141"/>
    </location>
</feature>
<feature type="compositionally biased region" description="Low complexity" evidence="9">
    <location>
        <begin position="451"/>
        <end position="462"/>
    </location>
</feature>
<dbReference type="GO" id="GO:0008270">
    <property type="term" value="F:zinc ion binding"/>
    <property type="evidence" value="ECO:0007669"/>
    <property type="project" value="UniProtKB-KW"/>
</dbReference>
<feature type="compositionally biased region" description="Polar residues" evidence="9">
    <location>
        <begin position="1130"/>
        <end position="1141"/>
    </location>
</feature>
<feature type="compositionally biased region" description="Low complexity" evidence="9">
    <location>
        <begin position="375"/>
        <end position="384"/>
    </location>
</feature>
<dbReference type="PROSITE" id="PS50114">
    <property type="entry name" value="GATA_ZN_FINGER_2"/>
    <property type="match status" value="1"/>
</dbReference>
<feature type="domain" description="GATA-type" evidence="10">
    <location>
        <begin position="1009"/>
        <end position="1062"/>
    </location>
</feature>
<feature type="compositionally biased region" description="Polar residues" evidence="9">
    <location>
        <begin position="913"/>
        <end position="951"/>
    </location>
</feature>
<dbReference type="Gene3D" id="3.30.50.10">
    <property type="entry name" value="Erythroid Transcription Factor GATA-1, subunit A"/>
    <property type="match status" value="1"/>
</dbReference>
<evidence type="ECO:0000256" key="2">
    <source>
        <dbReference type="ARBA" id="ARBA00022723"/>
    </source>
</evidence>
<dbReference type="OrthoDB" id="515401at2759"/>
<organism evidence="11 12">
    <name type="scientific">Crucibulum laeve</name>
    <dbReference type="NCBI Taxonomy" id="68775"/>
    <lineage>
        <taxon>Eukaryota</taxon>
        <taxon>Fungi</taxon>
        <taxon>Dikarya</taxon>
        <taxon>Basidiomycota</taxon>
        <taxon>Agaricomycotina</taxon>
        <taxon>Agaricomycetes</taxon>
        <taxon>Agaricomycetidae</taxon>
        <taxon>Agaricales</taxon>
        <taxon>Agaricineae</taxon>
        <taxon>Nidulariaceae</taxon>
        <taxon>Crucibulum</taxon>
    </lineage>
</organism>
<keyword evidence="5" id="KW-0805">Transcription regulation</keyword>
<evidence type="ECO:0000256" key="9">
    <source>
        <dbReference type="SAM" id="MobiDB-lite"/>
    </source>
</evidence>
<protein>
    <recommendedName>
        <fullName evidence="10">GATA-type domain-containing protein</fullName>
    </recommendedName>
</protein>
<evidence type="ECO:0000313" key="12">
    <source>
        <dbReference type="Proteomes" id="UP000308652"/>
    </source>
</evidence>
<feature type="compositionally biased region" description="Polar residues" evidence="9">
    <location>
        <begin position="1084"/>
        <end position="1098"/>
    </location>
</feature>
<keyword evidence="6" id="KW-0804">Transcription</keyword>
<evidence type="ECO:0000256" key="3">
    <source>
        <dbReference type="ARBA" id="ARBA00022771"/>
    </source>
</evidence>
<keyword evidence="4" id="KW-0862">Zinc</keyword>
<feature type="region of interest" description="Disordered" evidence="9">
    <location>
        <begin position="444"/>
        <end position="491"/>
    </location>
</feature>
<accession>A0A5C3MHL8</accession>
<dbReference type="STRING" id="68775.A0A5C3MHL8"/>
<keyword evidence="12" id="KW-1185">Reference proteome</keyword>
<dbReference type="InterPro" id="IPR000679">
    <property type="entry name" value="Znf_GATA"/>
</dbReference>
<evidence type="ECO:0000256" key="7">
    <source>
        <dbReference type="ARBA" id="ARBA00023242"/>
    </source>
</evidence>
<feature type="region of interest" description="Disordered" evidence="9">
    <location>
        <begin position="317"/>
        <end position="338"/>
    </location>
</feature>